<dbReference type="PANTHER" id="PTHR42648">
    <property type="entry name" value="TRANSPOSASE, PUTATIVE-RELATED"/>
    <property type="match status" value="1"/>
</dbReference>
<organism evidence="5 6">
    <name type="scientific">Tanacetum coccineum</name>
    <dbReference type="NCBI Taxonomy" id="301880"/>
    <lineage>
        <taxon>Eukaryota</taxon>
        <taxon>Viridiplantae</taxon>
        <taxon>Streptophyta</taxon>
        <taxon>Embryophyta</taxon>
        <taxon>Tracheophyta</taxon>
        <taxon>Spermatophyta</taxon>
        <taxon>Magnoliopsida</taxon>
        <taxon>eudicotyledons</taxon>
        <taxon>Gunneridae</taxon>
        <taxon>Pentapetalae</taxon>
        <taxon>asterids</taxon>
        <taxon>campanulids</taxon>
        <taxon>Asterales</taxon>
        <taxon>Asteraceae</taxon>
        <taxon>Asteroideae</taxon>
        <taxon>Anthemideae</taxon>
        <taxon>Anthemidinae</taxon>
        <taxon>Tanacetum</taxon>
    </lineage>
</organism>
<comment type="caution">
    <text evidence="5">The sequence shown here is derived from an EMBL/GenBank/DDBJ whole genome shotgun (WGS) entry which is preliminary data.</text>
</comment>
<keyword evidence="2" id="KW-0378">Hydrolase</keyword>
<evidence type="ECO:0000256" key="2">
    <source>
        <dbReference type="ARBA" id="ARBA00022801"/>
    </source>
</evidence>
<evidence type="ECO:0000256" key="1">
    <source>
        <dbReference type="ARBA" id="ARBA00022723"/>
    </source>
</evidence>
<evidence type="ECO:0000256" key="3">
    <source>
        <dbReference type="SAM" id="MobiDB-lite"/>
    </source>
</evidence>
<evidence type="ECO:0000313" key="5">
    <source>
        <dbReference type="EMBL" id="GJS73680.1"/>
    </source>
</evidence>
<evidence type="ECO:0000313" key="6">
    <source>
        <dbReference type="Proteomes" id="UP001151760"/>
    </source>
</evidence>
<dbReference type="InterPro" id="IPR039537">
    <property type="entry name" value="Retrotran_Ty1/copia-like"/>
</dbReference>
<dbReference type="InterPro" id="IPR012337">
    <property type="entry name" value="RNaseH-like_sf"/>
</dbReference>
<dbReference type="SUPFAM" id="SSF53098">
    <property type="entry name" value="Ribonuclease H-like"/>
    <property type="match status" value="1"/>
</dbReference>
<keyword evidence="1" id="KW-0479">Metal-binding</keyword>
<evidence type="ECO:0000259" key="4">
    <source>
        <dbReference type="Pfam" id="PF07727"/>
    </source>
</evidence>
<gene>
    <name evidence="5" type="ORF">Tco_0706521</name>
</gene>
<reference evidence="5" key="1">
    <citation type="journal article" date="2022" name="Int. J. Mol. Sci.">
        <title>Draft Genome of Tanacetum Coccineum: Genomic Comparison of Closely Related Tanacetum-Family Plants.</title>
        <authorList>
            <person name="Yamashiro T."/>
            <person name="Shiraishi A."/>
            <person name="Nakayama K."/>
            <person name="Satake H."/>
        </authorList>
    </citation>
    <scope>NUCLEOTIDE SEQUENCE</scope>
</reference>
<dbReference type="InterPro" id="IPR013103">
    <property type="entry name" value="RVT_2"/>
</dbReference>
<protein>
    <submittedName>
        <fullName evidence="5">Retrotransposon protein, putative, ty1-copia subclass</fullName>
    </submittedName>
</protein>
<name>A0ABQ4Y7R6_9ASTR</name>
<dbReference type="EMBL" id="BQNB010010172">
    <property type="protein sequence ID" value="GJS73680.1"/>
    <property type="molecule type" value="Genomic_DNA"/>
</dbReference>
<sequence length="386" mass="43948">MHCVGKTVSDLHALLIDYEKGLKDKVIPTPQVFSIQKGRDNKSKPQGNKQKKGKGKADKNKQVVPSQPKPNPKKRKTWPILACFACKKLQREGLLESIMRNNLLNANLDISGHVSRKGASFSEPFYGMISVFWYVYLLKHKHEVFETFKVFKAEVELQLGKKIKALRSDRGGEYLSQEFKDYLSENAALKTYGIDYEDRGDLSPVADIRAIWITHRQSAYYDYEIWQMDVKTAFLNGRLDEDIYMEQPEGYVDPKFPNGVCKLQRAIYGLKQASRQWNKRFDEEIKRVTYASACGIFHGCCQLTWPDVAFAQNLVSRSSKESGRGSSTWVAVKNILKFRDALSPGNADIKMIQSLLYGYGLCFNGGAVDWKIKKQTTIAMHADTSE</sequence>
<dbReference type="Pfam" id="PF07727">
    <property type="entry name" value="RVT_2"/>
    <property type="match status" value="1"/>
</dbReference>
<dbReference type="PANTHER" id="PTHR42648:SF27">
    <property type="entry name" value="RNA-DIRECTED DNA POLYMERASE"/>
    <property type="match status" value="1"/>
</dbReference>
<keyword evidence="6" id="KW-1185">Reference proteome</keyword>
<proteinExistence type="predicted"/>
<reference evidence="5" key="2">
    <citation type="submission" date="2022-01" db="EMBL/GenBank/DDBJ databases">
        <authorList>
            <person name="Yamashiro T."/>
            <person name="Shiraishi A."/>
            <person name="Satake H."/>
            <person name="Nakayama K."/>
        </authorList>
    </citation>
    <scope>NUCLEOTIDE SEQUENCE</scope>
</reference>
<dbReference type="Proteomes" id="UP001151760">
    <property type="component" value="Unassembled WGS sequence"/>
</dbReference>
<accession>A0ABQ4Y7R6</accession>
<feature type="region of interest" description="Disordered" evidence="3">
    <location>
        <begin position="32"/>
        <end position="75"/>
    </location>
</feature>
<feature type="domain" description="Reverse transcriptase Ty1/copia-type" evidence="4">
    <location>
        <begin position="191"/>
        <end position="290"/>
    </location>
</feature>